<organism evidence="2">
    <name type="scientific">freshwater metagenome</name>
    <dbReference type="NCBI Taxonomy" id="449393"/>
    <lineage>
        <taxon>unclassified sequences</taxon>
        <taxon>metagenomes</taxon>
        <taxon>ecological metagenomes</taxon>
    </lineage>
</organism>
<reference evidence="2" key="1">
    <citation type="submission" date="2020-05" db="EMBL/GenBank/DDBJ databases">
        <authorList>
            <person name="Chiriac C."/>
            <person name="Salcher M."/>
            <person name="Ghai R."/>
            <person name="Kavagutti S V."/>
        </authorList>
    </citation>
    <scope>NUCLEOTIDE SEQUENCE</scope>
</reference>
<dbReference type="InterPro" id="IPR011251">
    <property type="entry name" value="Luciferase-like_dom"/>
</dbReference>
<dbReference type="GO" id="GO:0016705">
    <property type="term" value="F:oxidoreductase activity, acting on paired donors, with incorporation or reduction of molecular oxygen"/>
    <property type="evidence" value="ECO:0007669"/>
    <property type="project" value="InterPro"/>
</dbReference>
<dbReference type="AlphaFoldDB" id="A0A6J6XI72"/>
<dbReference type="EMBL" id="CAFAAL010000015">
    <property type="protein sequence ID" value="CAB4795463.1"/>
    <property type="molecule type" value="Genomic_DNA"/>
</dbReference>
<dbReference type="InterPro" id="IPR019919">
    <property type="entry name" value="Lucif-like_OxRdtase_MSMEG_2256"/>
</dbReference>
<dbReference type="PANTHER" id="PTHR43244">
    <property type="match status" value="1"/>
</dbReference>
<dbReference type="Gene3D" id="3.20.20.30">
    <property type="entry name" value="Luciferase-like domain"/>
    <property type="match status" value="1"/>
</dbReference>
<sequence>MKLDTSLIGHSSTKASIDAREAESFGFKGVWATESVTDAFLQSVAIALNTETVDIGTAIAVAFARNPMSTAYAAWDIAAASQGRFTLGLGTQIEAHIVRRFAMPWGSPVERLEDYIRAIQAIFVSWKTGSRLKYEGAFYSHTLMSPVFTPPLHDYQIPIYIAAVGVRMTELAGRACDGVILHGMTHPAFLDSVTLPALHRGFASTSRTRDNFTVTCPLFMAMGENDHEIEIQRNKARDQIAFYASTPAYKGVLESLNQFDIQPQLQEMSRRGEWDQMGSLISDQLLDEIIVSGTPEQMPKLVQQRFGNRFDRVSSYFGWPIKDADRMTSIIQAFDRI</sequence>
<dbReference type="InterPro" id="IPR050564">
    <property type="entry name" value="F420-G6PD/mer"/>
</dbReference>
<dbReference type="CDD" id="cd01097">
    <property type="entry name" value="Tetrahydromethanopterin_reductase"/>
    <property type="match status" value="1"/>
</dbReference>
<evidence type="ECO:0000313" key="2">
    <source>
        <dbReference type="EMBL" id="CAB4795463.1"/>
    </source>
</evidence>
<dbReference type="PANTHER" id="PTHR43244:SF2">
    <property type="entry name" value="CONSERVED HYPOTHETICAL ALANINE AND PROLINE-RICH PROTEIN"/>
    <property type="match status" value="1"/>
</dbReference>
<proteinExistence type="predicted"/>
<dbReference type="Pfam" id="PF00296">
    <property type="entry name" value="Bac_luciferase"/>
    <property type="match status" value="1"/>
</dbReference>
<dbReference type="InterPro" id="IPR036661">
    <property type="entry name" value="Luciferase-like_sf"/>
</dbReference>
<evidence type="ECO:0000259" key="1">
    <source>
        <dbReference type="Pfam" id="PF00296"/>
    </source>
</evidence>
<gene>
    <name evidence="2" type="ORF">UFOPK3004_00327</name>
</gene>
<name>A0A6J6XI72_9ZZZZ</name>
<dbReference type="NCBIfam" id="TIGR03617">
    <property type="entry name" value="F420_MSMEG_2256"/>
    <property type="match status" value="1"/>
</dbReference>
<feature type="domain" description="Luciferase-like" evidence="1">
    <location>
        <begin position="19"/>
        <end position="300"/>
    </location>
</feature>
<dbReference type="SUPFAM" id="SSF51679">
    <property type="entry name" value="Bacterial luciferase-like"/>
    <property type="match status" value="1"/>
</dbReference>
<accession>A0A6J6XI72</accession>
<protein>
    <submittedName>
        <fullName evidence="2">Unannotated protein</fullName>
    </submittedName>
</protein>